<evidence type="ECO:0000313" key="1">
    <source>
        <dbReference type="EMBL" id="MCT2400088.1"/>
    </source>
</evidence>
<gene>
    <name evidence="1" type="ORF">NZK81_11040</name>
</gene>
<organism evidence="1 2">
    <name type="scientific">Novosphingobium mangrovi</name>
    <name type="common">ex Huang et al. 2023</name>
    <dbReference type="NCBI Taxonomy" id="2976432"/>
    <lineage>
        <taxon>Bacteria</taxon>
        <taxon>Pseudomonadati</taxon>
        <taxon>Pseudomonadota</taxon>
        <taxon>Alphaproteobacteria</taxon>
        <taxon>Sphingomonadales</taxon>
        <taxon>Sphingomonadaceae</taxon>
        <taxon>Novosphingobium</taxon>
    </lineage>
</organism>
<sequence length="68" mass="7735">MPYAELEPLLSPRRQRLASFEHAYAVALRKRGQSGRSQFIVRTGNPVQPFRTTSRAPQRDEQILALVA</sequence>
<evidence type="ECO:0000313" key="2">
    <source>
        <dbReference type="Proteomes" id="UP001165583"/>
    </source>
</evidence>
<dbReference type="EMBL" id="JANZXA010000006">
    <property type="protein sequence ID" value="MCT2400088.1"/>
    <property type="molecule type" value="Genomic_DNA"/>
</dbReference>
<comment type="caution">
    <text evidence="1">The sequence shown here is derived from an EMBL/GenBank/DDBJ whole genome shotgun (WGS) entry which is preliminary data.</text>
</comment>
<dbReference type="Proteomes" id="UP001165583">
    <property type="component" value="Unassembled WGS sequence"/>
</dbReference>
<proteinExistence type="predicted"/>
<keyword evidence="2" id="KW-1185">Reference proteome</keyword>
<name>A0ABT2I5K8_9SPHN</name>
<protein>
    <submittedName>
        <fullName evidence="1">Uncharacterized protein</fullName>
    </submittedName>
</protein>
<reference evidence="1" key="1">
    <citation type="submission" date="2022-09" db="EMBL/GenBank/DDBJ databases">
        <title>Novosphingobium sp. Nov., a polycyclic aromatic hydrocarbon-degrading bacterium isolated form mangrove sediments in HongKong.</title>
        <authorList>
            <person name="Hu Z."/>
        </authorList>
    </citation>
    <scope>NUCLEOTIDE SEQUENCE</scope>
    <source>
        <strain evidence="1">HK4-1</strain>
    </source>
</reference>
<accession>A0ABT2I5K8</accession>